<keyword evidence="3" id="KW-1185">Reference proteome</keyword>
<keyword evidence="1" id="KW-1133">Transmembrane helix</keyword>
<proteinExistence type="predicted"/>
<sequence>MYSTRAIDWRAPVVMWISALAVIIDVFCRPGINTLLMFIVFCKTPPKKDSKGKDIDSLHNILLLHQATYDKLNKKTDQSILRSFAEFFAYFAFFSGFVNNPIRNYPISIFFRNAQQKIIKTRRSRTSALMKNTSQVPEDQV</sequence>
<dbReference type="AlphaFoldDB" id="A0A8R1DIU7"/>
<dbReference type="Proteomes" id="UP000005237">
    <property type="component" value="Unassembled WGS sequence"/>
</dbReference>
<name>A0A8R1DIU7_CAEJA</name>
<reference evidence="2" key="2">
    <citation type="submission" date="2022-06" db="UniProtKB">
        <authorList>
            <consortium name="EnsemblMetazoa"/>
        </authorList>
    </citation>
    <scope>IDENTIFICATION</scope>
    <source>
        <strain evidence="2">DF5081</strain>
    </source>
</reference>
<dbReference type="EnsemblMetazoa" id="CJA03329.1">
    <property type="protein sequence ID" value="CJA03329.1"/>
    <property type="gene ID" value="WBGene00122533"/>
</dbReference>
<feature type="transmembrane region" description="Helical" evidence="1">
    <location>
        <begin position="80"/>
        <end position="98"/>
    </location>
</feature>
<organism evidence="2 3">
    <name type="scientific">Caenorhabditis japonica</name>
    <dbReference type="NCBI Taxonomy" id="281687"/>
    <lineage>
        <taxon>Eukaryota</taxon>
        <taxon>Metazoa</taxon>
        <taxon>Ecdysozoa</taxon>
        <taxon>Nematoda</taxon>
        <taxon>Chromadorea</taxon>
        <taxon>Rhabditida</taxon>
        <taxon>Rhabditina</taxon>
        <taxon>Rhabditomorpha</taxon>
        <taxon>Rhabditoidea</taxon>
        <taxon>Rhabditidae</taxon>
        <taxon>Peloderinae</taxon>
        <taxon>Caenorhabditis</taxon>
    </lineage>
</organism>
<reference evidence="3" key="1">
    <citation type="submission" date="2010-08" db="EMBL/GenBank/DDBJ databases">
        <authorList>
            <consortium name="Caenorhabditis japonica Sequencing Consortium"/>
            <person name="Wilson R.K."/>
        </authorList>
    </citation>
    <scope>NUCLEOTIDE SEQUENCE [LARGE SCALE GENOMIC DNA]</scope>
    <source>
        <strain evidence="3">DF5081</strain>
    </source>
</reference>
<evidence type="ECO:0000313" key="2">
    <source>
        <dbReference type="EnsemblMetazoa" id="CJA03329.1"/>
    </source>
</evidence>
<keyword evidence="1" id="KW-0472">Membrane</keyword>
<accession>A0A8R1DIU7</accession>
<feature type="transmembrane region" description="Helical" evidence="1">
    <location>
        <begin position="13"/>
        <end position="41"/>
    </location>
</feature>
<evidence type="ECO:0000313" key="3">
    <source>
        <dbReference type="Proteomes" id="UP000005237"/>
    </source>
</evidence>
<evidence type="ECO:0000256" key="1">
    <source>
        <dbReference type="SAM" id="Phobius"/>
    </source>
</evidence>
<keyword evidence="1" id="KW-0812">Transmembrane</keyword>
<protein>
    <submittedName>
        <fullName evidence="2">Uncharacterized protein</fullName>
    </submittedName>
</protein>